<sequence>MLAKVLLLGVFVSSGFFTATAIAQSVSSSADMRPNQSSARACQLLTEKEVLDHIPTKKGVQIVDEKDEPSHSSCVWVRNDLNLSNTTEEPFQLTLSWQHNLTDDYLLERASRAGEPVQGIGDKAYWLTTAQPSLLVWFENDTISVQIMGGQASRSSAKLAAERALRRIKTGQVWR</sequence>
<reference evidence="2 3" key="1">
    <citation type="journal article" date="2012" name="J. Bacteriol.">
        <title>Genome Sequence of Idiomarina xiamenensis Type Strain 10-D-4.</title>
        <authorList>
            <person name="Lai Q."/>
            <person name="Wang L."/>
            <person name="Wang W."/>
            <person name="Shao Z."/>
        </authorList>
    </citation>
    <scope>NUCLEOTIDE SEQUENCE [LARGE SCALE GENOMIC DNA]</scope>
    <source>
        <strain evidence="2 3">10-D-4</strain>
    </source>
</reference>
<keyword evidence="3" id="KW-1185">Reference proteome</keyword>
<proteinExistence type="predicted"/>
<dbReference type="RefSeq" id="WP_008489862.1">
    <property type="nucleotide sequence ID" value="NZ_AMRG01000019.1"/>
</dbReference>
<dbReference type="Proteomes" id="UP000014115">
    <property type="component" value="Unassembled WGS sequence"/>
</dbReference>
<evidence type="ECO:0000313" key="3">
    <source>
        <dbReference type="Proteomes" id="UP000014115"/>
    </source>
</evidence>
<dbReference type="EMBL" id="AMRG01000019">
    <property type="protein sequence ID" value="EKE79962.1"/>
    <property type="molecule type" value="Genomic_DNA"/>
</dbReference>
<evidence type="ECO:0008006" key="4">
    <source>
        <dbReference type="Google" id="ProtNLM"/>
    </source>
</evidence>
<keyword evidence="1" id="KW-0732">Signal</keyword>
<name>K2JZE7_9GAMM</name>
<dbReference type="AlphaFoldDB" id="K2JZE7"/>
<feature type="signal peptide" evidence="1">
    <location>
        <begin position="1"/>
        <end position="23"/>
    </location>
</feature>
<dbReference type="PATRIC" id="fig|740709.3.peg.2485"/>
<organism evidence="2 3">
    <name type="scientific">Idiomarina xiamenensis 10-D-4</name>
    <dbReference type="NCBI Taxonomy" id="740709"/>
    <lineage>
        <taxon>Bacteria</taxon>
        <taxon>Pseudomonadati</taxon>
        <taxon>Pseudomonadota</taxon>
        <taxon>Gammaproteobacteria</taxon>
        <taxon>Alteromonadales</taxon>
        <taxon>Idiomarinaceae</taxon>
        <taxon>Idiomarina</taxon>
    </lineage>
</organism>
<dbReference type="eggNOG" id="ENOG5031AUC">
    <property type="taxonomic scope" value="Bacteria"/>
</dbReference>
<evidence type="ECO:0000313" key="2">
    <source>
        <dbReference type="EMBL" id="EKE79962.1"/>
    </source>
</evidence>
<dbReference type="OrthoDB" id="9951974at2"/>
<protein>
    <recommendedName>
        <fullName evidence="4">DUF3558 domain-containing protein</fullName>
    </recommendedName>
</protein>
<feature type="chain" id="PRO_5003862414" description="DUF3558 domain-containing protein" evidence="1">
    <location>
        <begin position="24"/>
        <end position="175"/>
    </location>
</feature>
<evidence type="ECO:0000256" key="1">
    <source>
        <dbReference type="SAM" id="SignalP"/>
    </source>
</evidence>
<comment type="caution">
    <text evidence="2">The sequence shown here is derived from an EMBL/GenBank/DDBJ whole genome shotgun (WGS) entry which is preliminary data.</text>
</comment>
<gene>
    <name evidence="2" type="ORF">A10D4_12298</name>
</gene>
<accession>K2JZE7</accession>